<comment type="similarity">
    <text evidence="1">Belongs to the ATP-dependent AMP-binding enzyme family.</text>
</comment>
<feature type="domain" description="AMP-dependent synthetase/ligase" evidence="3">
    <location>
        <begin position="30"/>
        <end position="413"/>
    </location>
</feature>
<dbReference type="SUPFAM" id="SSF56801">
    <property type="entry name" value="Acetyl-CoA synthetase-like"/>
    <property type="match status" value="1"/>
</dbReference>
<evidence type="ECO:0000259" key="3">
    <source>
        <dbReference type="Pfam" id="PF00501"/>
    </source>
</evidence>
<dbReference type="PANTHER" id="PTHR24096:SF424">
    <property type="entry name" value="ACETYL-COA SYNTHETASE-LIKE PROTEIN-RELATED"/>
    <property type="match status" value="1"/>
</dbReference>
<evidence type="ECO:0000313" key="5">
    <source>
        <dbReference type="EMBL" id="ELR07743.1"/>
    </source>
</evidence>
<dbReference type="InterPro" id="IPR042099">
    <property type="entry name" value="ANL_N_sf"/>
</dbReference>
<evidence type="ECO:0000256" key="2">
    <source>
        <dbReference type="SAM" id="Phobius"/>
    </source>
</evidence>
<organism evidence="5 6">
    <name type="scientific">Pseudogymnoascus destructans (strain ATCC MYA-4855 / 20631-21)</name>
    <name type="common">Bat white-nose syndrome fungus</name>
    <name type="synonym">Geomyces destructans</name>
    <dbReference type="NCBI Taxonomy" id="658429"/>
    <lineage>
        <taxon>Eukaryota</taxon>
        <taxon>Fungi</taxon>
        <taxon>Dikarya</taxon>
        <taxon>Ascomycota</taxon>
        <taxon>Pezizomycotina</taxon>
        <taxon>Leotiomycetes</taxon>
        <taxon>Thelebolales</taxon>
        <taxon>Thelebolaceae</taxon>
        <taxon>Pseudogymnoascus</taxon>
    </lineage>
</organism>
<dbReference type="HOGENOM" id="CLU_000022_59_2_1"/>
<dbReference type="Pfam" id="PF13193">
    <property type="entry name" value="AMP-binding_C"/>
    <property type="match status" value="1"/>
</dbReference>
<dbReference type="FunFam" id="3.30.300.30:FF:000007">
    <property type="entry name" value="4-coumarate--CoA ligase 2"/>
    <property type="match status" value="1"/>
</dbReference>
<dbReference type="AlphaFoldDB" id="L8G506"/>
<dbReference type="Pfam" id="PF00501">
    <property type="entry name" value="AMP-binding"/>
    <property type="match status" value="1"/>
</dbReference>
<dbReference type="PROSITE" id="PS00455">
    <property type="entry name" value="AMP_BINDING"/>
    <property type="match status" value="1"/>
</dbReference>
<accession>L8G506</accession>
<dbReference type="InterPro" id="IPR045851">
    <property type="entry name" value="AMP-bd_C_sf"/>
</dbReference>
<gene>
    <name evidence="5" type="ORF">GMDG_08540</name>
</gene>
<keyword evidence="2" id="KW-1133">Transmembrane helix</keyword>
<dbReference type="VEuPathDB" id="FungiDB:GMDG_08540"/>
<dbReference type="PANTHER" id="PTHR24096">
    <property type="entry name" value="LONG-CHAIN-FATTY-ACID--COA LIGASE"/>
    <property type="match status" value="1"/>
</dbReference>
<dbReference type="Proteomes" id="UP000011064">
    <property type="component" value="Unassembled WGS sequence"/>
</dbReference>
<dbReference type="Gene3D" id="3.40.50.12780">
    <property type="entry name" value="N-terminal domain of ligase-like"/>
    <property type="match status" value="1"/>
</dbReference>
<dbReference type="OrthoDB" id="6509636at2759"/>
<evidence type="ECO:0000259" key="4">
    <source>
        <dbReference type="Pfam" id="PF13193"/>
    </source>
</evidence>
<proteinExistence type="inferred from homology"/>
<dbReference type="STRING" id="658429.L8G506"/>
<keyword evidence="2" id="KW-0472">Membrane</keyword>
<dbReference type="Gene3D" id="3.30.300.30">
    <property type="match status" value="1"/>
</dbReference>
<reference evidence="6" key="1">
    <citation type="submission" date="2010-09" db="EMBL/GenBank/DDBJ databases">
        <title>The genome sequence of Geomyces destructans 20631-21.</title>
        <authorList>
            <consortium name="The Broad Institute Genome Sequencing Platform"/>
            <person name="Cuomo C.A."/>
            <person name="Blehert D.S."/>
            <person name="Lorch J.M."/>
            <person name="Young S.K."/>
            <person name="Zeng Q."/>
            <person name="Gargeya S."/>
            <person name="Fitzgerald M."/>
            <person name="Haas B."/>
            <person name="Abouelleil A."/>
            <person name="Alvarado L."/>
            <person name="Arachchi H.M."/>
            <person name="Berlin A."/>
            <person name="Brown A."/>
            <person name="Chapman S.B."/>
            <person name="Chen Z."/>
            <person name="Dunbar C."/>
            <person name="Freedman E."/>
            <person name="Gearin G."/>
            <person name="Gellesch M."/>
            <person name="Goldberg J."/>
            <person name="Griggs A."/>
            <person name="Gujja S."/>
            <person name="Heiman D."/>
            <person name="Howarth C."/>
            <person name="Larson L."/>
            <person name="Lui A."/>
            <person name="MacDonald P.J.P."/>
            <person name="Montmayeur A."/>
            <person name="Murphy C."/>
            <person name="Neiman D."/>
            <person name="Pearson M."/>
            <person name="Priest M."/>
            <person name="Roberts A."/>
            <person name="Saif S."/>
            <person name="Shea T."/>
            <person name="Shenoy N."/>
            <person name="Sisk P."/>
            <person name="Stolte C."/>
            <person name="Sykes S."/>
            <person name="Wortman J."/>
            <person name="Nusbaum C."/>
            <person name="Birren B."/>
        </authorList>
    </citation>
    <scope>NUCLEOTIDE SEQUENCE [LARGE SCALE GENOMIC DNA]</scope>
    <source>
        <strain evidence="6">ATCC MYA-4855 / 20631-21</strain>
    </source>
</reference>
<dbReference type="EMBL" id="GL573564">
    <property type="protein sequence ID" value="ELR07743.1"/>
    <property type="molecule type" value="Genomic_DNA"/>
</dbReference>
<evidence type="ECO:0000313" key="6">
    <source>
        <dbReference type="Proteomes" id="UP000011064"/>
    </source>
</evidence>
<keyword evidence="6" id="KW-1185">Reference proteome</keyword>
<feature type="transmembrane region" description="Helical" evidence="2">
    <location>
        <begin position="73"/>
        <end position="97"/>
    </location>
</feature>
<dbReference type="InParanoid" id="L8G506"/>
<dbReference type="GO" id="GO:0016405">
    <property type="term" value="F:CoA-ligase activity"/>
    <property type="evidence" value="ECO:0007669"/>
    <property type="project" value="TreeGrafter"/>
</dbReference>
<name>L8G506_PSED2</name>
<dbReference type="InterPro" id="IPR020845">
    <property type="entry name" value="AMP-binding_CS"/>
</dbReference>
<evidence type="ECO:0000256" key="1">
    <source>
        <dbReference type="ARBA" id="ARBA00006432"/>
    </source>
</evidence>
<feature type="domain" description="AMP-binding enzyme C-terminal" evidence="4">
    <location>
        <begin position="462"/>
        <end position="537"/>
    </location>
</feature>
<dbReference type="InterPro" id="IPR025110">
    <property type="entry name" value="AMP-bd_C"/>
</dbReference>
<protein>
    <recommendedName>
        <fullName evidence="7">NRPS-like protein biosynthetic cluster</fullName>
    </recommendedName>
</protein>
<dbReference type="InterPro" id="IPR000873">
    <property type="entry name" value="AMP-dep_synth/lig_dom"/>
</dbReference>
<sequence>MIYEPSSALAPIRSPSLHEWVFGSASDPIPHKVAFLDATRPDTHYLTLASWRQWSKRVAAGLQRAGLQPGDRVLVYSGNALFYPVIFMGIIMAGGIFTGSNPTYVARELAHQLKDSQPRFMVSSGASLEVALDAAGTAGFSKDNIFIFDDEIYQGGGASRLGVKYWEALVASNLEGAQFQWAHLKDPKNTTCVINYSSGTTGVAKGVEITHYNYMATSTQMINLMKEDPDYEKNLKVARGLCVLPLYHAFGQVTYSSIGPKRGIPIYIMPKFDFLDFLGHISTHCVTELVIVPPIVTALAKHPAAKKADLSSVNYVFCGGAPLSSSLAREAETLWGGNLNIKVSHPRYGMTETTVIATGMNPAVLATDASVGSLVSGLSARLVDPKTGIDVPVHPDSTGEMWVRGPNIMKGYWRNPTATADTMSDGWLRTGDMARVENGRWFIVDRLKELIKVKGFQVAPAELEGLILENLKVADVGVVGVVVQGEECPRAYVALKQGMTATKREIAEFVEKQTTRYKWLTGGVVFVDEIPKNPSGKILRKALRDLAAKDSKL</sequence>
<keyword evidence="2" id="KW-0812">Transmembrane</keyword>
<evidence type="ECO:0008006" key="7">
    <source>
        <dbReference type="Google" id="ProtNLM"/>
    </source>
</evidence>
<dbReference type="CDD" id="cd05911">
    <property type="entry name" value="Firefly_Luc_like"/>
    <property type="match status" value="1"/>
</dbReference>